<keyword evidence="3" id="KW-1185">Reference proteome</keyword>
<dbReference type="Pfam" id="PF21530">
    <property type="entry name" value="Pif1_2B_dom"/>
    <property type="match status" value="1"/>
</dbReference>
<dbReference type="Gene3D" id="3.40.50.300">
    <property type="entry name" value="P-loop containing nucleotide triphosphate hydrolases"/>
    <property type="match status" value="1"/>
</dbReference>
<accession>A0A2Z6PC16</accession>
<dbReference type="InterPro" id="IPR049163">
    <property type="entry name" value="Pif1-like_2B_dom"/>
</dbReference>
<gene>
    <name evidence="2" type="ORF">TSUD_402040</name>
</gene>
<dbReference type="GO" id="GO:0006260">
    <property type="term" value="P:DNA replication"/>
    <property type="evidence" value="ECO:0007669"/>
    <property type="project" value="TreeGrafter"/>
</dbReference>
<evidence type="ECO:0000313" key="3">
    <source>
        <dbReference type="Proteomes" id="UP000242715"/>
    </source>
</evidence>
<feature type="domain" description="DNA helicase Pif1-like 2B" evidence="1">
    <location>
        <begin position="1"/>
        <end position="23"/>
    </location>
</feature>
<dbReference type="GO" id="GO:0005657">
    <property type="term" value="C:replication fork"/>
    <property type="evidence" value="ECO:0007669"/>
    <property type="project" value="TreeGrafter"/>
</dbReference>
<dbReference type="FunFam" id="3.40.50.300:FF:002884">
    <property type="entry name" value="ATP-dependent DNA helicase"/>
    <property type="match status" value="1"/>
</dbReference>
<dbReference type="InterPro" id="IPR027417">
    <property type="entry name" value="P-loop_NTPase"/>
</dbReference>
<dbReference type="AlphaFoldDB" id="A0A2Z6PC16"/>
<dbReference type="OrthoDB" id="1934841at2759"/>
<dbReference type="PANTHER" id="PTHR23274">
    <property type="entry name" value="DNA HELICASE-RELATED"/>
    <property type="match status" value="1"/>
</dbReference>
<dbReference type="SUPFAM" id="SSF52540">
    <property type="entry name" value="P-loop containing nucleoside triphosphate hydrolases"/>
    <property type="match status" value="1"/>
</dbReference>
<sequence length="198" mass="21914">MLLRNIDQASGLCNGTRLQVRDLGKNIIKASNISGKHVGEMVFLPRMDLVPSDSRLPFKFTRRQFPICLCFAMTINKSQGQSISKVRLYLPRPVFTHGQLYVAISRVTTKKGLKILILDDDGKPCTTTLNVKNVQRTALSCNIATREVPPSICSLISLATYTVVLAVVQSHSHRRPLSLSPSFSLSLSKLFPNCKISS</sequence>
<dbReference type="PANTHER" id="PTHR23274:SF33">
    <property type="entry name" value="ANIMAL RPA1 DOMAIN PROTEIN"/>
    <property type="match status" value="1"/>
</dbReference>
<dbReference type="CDD" id="cd18809">
    <property type="entry name" value="SF1_C_RecD"/>
    <property type="match status" value="1"/>
</dbReference>
<reference evidence="3" key="1">
    <citation type="journal article" date="2017" name="Front. Plant Sci.">
        <title>Climate Clever Clovers: New Paradigm to Reduce the Environmental Footprint of Ruminants by Breeding Low Methanogenic Forages Utilizing Haplotype Variation.</title>
        <authorList>
            <person name="Kaur P."/>
            <person name="Appels R."/>
            <person name="Bayer P.E."/>
            <person name="Keeble-Gagnere G."/>
            <person name="Wang J."/>
            <person name="Hirakawa H."/>
            <person name="Shirasawa K."/>
            <person name="Vercoe P."/>
            <person name="Stefanova K."/>
            <person name="Durmic Z."/>
            <person name="Nichols P."/>
            <person name="Revell C."/>
            <person name="Isobe S.N."/>
            <person name="Edwards D."/>
            <person name="Erskine W."/>
        </authorList>
    </citation>
    <scope>NUCLEOTIDE SEQUENCE [LARGE SCALE GENOMIC DNA]</scope>
    <source>
        <strain evidence="3">cv. Daliak</strain>
    </source>
</reference>
<protein>
    <recommendedName>
        <fullName evidence="1">DNA helicase Pif1-like 2B domain-containing protein</fullName>
    </recommendedName>
</protein>
<dbReference type="EMBL" id="DF974210">
    <property type="protein sequence ID" value="GAU46415.1"/>
    <property type="molecule type" value="Genomic_DNA"/>
</dbReference>
<proteinExistence type="predicted"/>
<dbReference type="Proteomes" id="UP000242715">
    <property type="component" value="Unassembled WGS sequence"/>
</dbReference>
<organism evidence="2 3">
    <name type="scientific">Trifolium subterraneum</name>
    <name type="common">Subterranean clover</name>
    <dbReference type="NCBI Taxonomy" id="3900"/>
    <lineage>
        <taxon>Eukaryota</taxon>
        <taxon>Viridiplantae</taxon>
        <taxon>Streptophyta</taxon>
        <taxon>Embryophyta</taxon>
        <taxon>Tracheophyta</taxon>
        <taxon>Spermatophyta</taxon>
        <taxon>Magnoliopsida</taxon>
        <taxon>eudicotyledons</taxon>
        <taxon>Gunneridae</taxon>
        <taxon>Pentapetalae</taxon>
        <taxon>rosids</taxon>
        <taxon>fabids</taxon>
        <taxon>Fabales</taxon>
        <taxon>Fabaceae</taxon>
        <taxon>Papilionoideae</taxon>
        <taxon>50 kb inversion clade</taxon>
        <taxon>NPAAA clade</taxon>
        <taxon>Hologalegina</taxon>
        <taxon>IRL clade</taxon>
        <taxon>Trifolieae</taxon>
        <taxon>Trifolium</taxon>
    </lineage>
</organism>
<evidence type="ECO:0000313" key="2">
    <source>
        <dbReference type="EMBL" id="GAU46415.1"/>
    </source>
</evidence>
<evidence type="ECO:0000259" key="1">
    <source>
        <dbReference type="Pfam" id="PF21530"/>
    </source>
</evidence>
<name>A0A2Z6PC16_TRISU</name>